<comment type="similarity">
    <text evidence="2">Belongs to the ORC2 family.</text>
</comment>
<feature type="domain" description="Origin recognition complex subunit 2 winged-helix" evidence="8">
    <location>
        <begin position="771"/>
        <end position="830"/>
    </location>
</feature>
<dbReference type="Pfam" id="PF24882">
    <property type="entry name" value="WHD_ORC2"/>
    <property type="match status" value="1"/>
</dbReference>
<dbReference type="AlphaFoldDB" id="A0A1Y1JDR1"/>
<dbReference type="Proteomes" id="UP000195521">
    <property type="component" value="Unassembled WGS sequence"/>
</dbReference>
<evidence type="ECO:0000259" key="7">
    <source>
        <dbReference type="Pfam" id="PF04084"/>
    </source>
</evidence>
<name>A0A1Y1JDR1_PLAGO</name>
<dbReference type="InterPro" id="IPR056772">
    <property type="entry name" value="RecA-like_ORC2"/>
</dbReference>
<feature type="compositionally biased region" description="Acidic residues" evidence="6">
    <location>
        <begin position="332"/>
        <end position="351"/>
    </location>
</feature>
<dbReference type="PANTHER" id="PTHR14052:SF0">
    <property type="entry name" value="ORIGIN RECOGNITION COMPLEX SUBUNIT 2"/>
    <property type="match status" value="1"/>
</dbReference>
<dbReference type="RefSeq" id="XP_028541481.1">
    <property type="nucleotide sequence ID" value="XM_028685680.1"/>
</dbReference>
<evidence type="ECO:0000256" key="6">
    <source>
        <dbReference type="SAM" id="MobiDB-lite"/>
    </source>
</evidence>
<dbReference type="GeneID" id="39745586"/>
<feature type="domain" description="Origin recognition complex subunit 2 RecA-like" evidence="7">
    <location>
        <begin position="547"/>
        <end position="707"/>
    </location>
</feature>
<keyword evidence="3" id="KW-0235">DNA replication</keyword>
<evidence type="ECO:0000256" key="3">
    <source>
        <dbReference type="ARBA" id="ARBA00022705"/>
    </source>
</evidence>
<sequence>MMQSIKVSSPKKMFRMEDSGEDDENEKEEYIITNLTENNKKMPSIIVRIPENVNKFLSKEEVKIKFNENIKSPNKKGCKKLLSFKMEASEVSNNEQMNENTIENTCEGQDVKMDSTFQSDETDGDATPRNELDQEDSSDTEGDAKADEDEEDDEDDKEMNESLMATFKKNYVEKYQANVYNESINFLREHTKNELEFFLQRNKLHFSDEMKINDIINIDYDKLNEKNIIPYFLTHMFDVEQKKKREKMKQMLEAKRKVMLEKLKKNNNQGKKGGMGNQKSQPSSNSKTRKRENLPHSGAKLRIGKLKKEKTENGKEVNMGTTHVSKEKIMGEEDDTDGEDDNEDGDEDNSDDKEANAHDNQANTDGDHKTCDSHPRGEIRKGKQGTKFVAVKDKQDDMYIDDFDKEMDINIYKDPTMYGIEGSSEYSEGQKSDMENSQDEELVKDQWTGNNLKIQKKKKKNMDGLRGEEEEEEEDKEKIEDLIDSSTQKLISYDYYSSLNIKEVVKPSYKIKFLTPYIPIEENIDNLDHVQKLQYLIKNLPHTHIKEKRSLYHYNIKQFIKWKVYLLNNINICLYGIGSKYHLLNLFSNICLNDGNKCIILGFEDEINFEEIVIRVLEYHYKYKTSKNLKSFDLLYELIQKVHESNLPLYFIIHNIDNMKLYPYYEYFSFISQYDNIYFVCSIDDVSFELNVNFKNISSINFHYVKCHTWIDYRHEILRQWNKFLPEWVFNKKCEEVDVKKNIETILNALSVNHKRLFKIIASIQLENLEKGIYGVEKESLLQDKRIFTVGASSIRINSLLVEFVSHNVITETRLKEGNTFLKINADKEELKRVAEQL</sequence>
<comment type="caution">
    <text evidence="9">The sequence shown here is derived from an EMBL/GenBank/DDBJ whole genome shotgun (WGS) entry which is preliminary data.</text>
</comment>
<evidence type="ECO:0000313" key="10">
    <source>
        <dbReference type="Proteomes" id="UP000195521"/>
    </source>
</evidence>
<organism evidence="9 10">
    <name type="scientific">Plasmodium gonderi</name>
    <dbReference type="NCBI Taxonomy" id="77519"/>
    <lineage>
        <taxon>Eukaryota</taxon>
        <taxon>Sar</taxon>
        <taxon>Alveolata</taxon>
        <taxon>Apicomplexa</taxon>
        <taxon>Aconoidasida</taxon>
        <taxon>Haemosporida</taxon>
        <taxon>Plasmodiidae</taxon>
        <taxon>Plasmodium</taxon>
        <taxon>Plasmodium (Plasmodium)</taxon>
    </lineage>
</organism>
<dbReference type="GO" id="GO:0003688">
    <property type="term" value="F:DNA replication origin binding"/>
    <property type="evidence" value="ECO:0007669"/>
    <property type="project" value="TreeGrafter"/>
</dbReference>
<dbReference type="InterPro" id="IPR056773">
    <property type="entry name" value="WHD_ORC2"/>
</dbReference>
<evidence type="ECO:0000259" key="8">
    <source>
        <dbReference type="Pfam" id="PF24882"/>
    </source>
</evidence>
<feature type="coiled-coil region" evidence="5">
    <location>
        <begin position="455"/>
        <end position="489"/>
    </location>
</feature>
<dbReference type="PANTHER" id="PTHR14052">
    <property type="entry name" value="ORIGIN RECOGNITION COMPLEX SUBUNIT 2"/>
    <property type="match status" value="1"/>
</dbReference>
<gene>
    <name evidence="9" type="ORF">PGO_010360</name>
</gene>
<feature type="region of interest" description="Disordered" evidence="6">
    <location>
        <begin position="265"/>
        <end position="386"/>
    </location>
</feature>
<feature type="compositionally biased region" description="Acidic residues" evidence="6">
    <location>
        <begin position="133"/>
        <end position="158"/>
    </location>
</feature>
<keyword evidence="5" id="KW-0175">Coiled coil</keyword>
<evidence type="ECO:0000256" key="2">
    <source>
        <dbReference type="ARBA" id="ARBA00007421"/>
    </source>
</evidence>
<dbReference type="InterPro" id="IPR007220">
    <property type="entry name" value="ORC2"/>
</dbReference>
<dbReference type="OMA" id="PHTHIKE"/>
<feature type="compositionally biased region" description="Basic and acidic residues" evidence="6">
    <location>
        <begin position="365"/>
        <end position="381"/>
    </location>
</feature>
<dbReference type="OrthoDB" id="346673at2759"/>
<accession>A0A1Y1JDR1</accession>
<proteinExistence type="inferred from homology"/>
<keyword evidence="4" id="KW-0539">Nucleus</keyword>
<evidence type="ECO:0000256" key="4">
    <source>
        <dbReference type="ARBA" id="ARBA00023242"/>
    </source>
</evidence>
<reference evidence="10" key="1">
    <citation type="submission" date="2017-04" db="EMBL/GenBank/DDBJ databases">
        <title>Plasmodium gonderi genome.</title>
        <authorList>
            <person name="Arisue N."/>
            <person name="Honma H."/>
            <person name="Kawai S."/>
            <person name="Tougan T."/>
            <person name="Tanabe K."/>
            <person name="Horii T."/>
        </authorList>
    </citation>
    <scope>NUCLEOTIDE SEQUENCE [LARGE SCALE GENOMIC DNA]</scope>
    <source>
        <strain evidence="10">ATCC 30045</strain>
    </source>
</reference>
<dbReference type="GO" id="GO:0005664">
    <property type="term" value="C:nuclear origin of replication recognition complex"/>
    <property type="evidence" value="ECO:0007669"/>
    <property type="project" value="TreeGrafter"/>
</dbReference>
<feature type="region of interest" description="Disordered" evidence="6">
    <location>
        <begin position="1"/>
        <end position="27"/>
    </location>
</feature>
<dbReference type="EMBL" id="BDQF01000001">
    <property type="protein sequence ID" value="GAW78892.1"/>
    <property type="molecule type" value="Genomic_DNA"/>
</dbReference>
<keyword evidence="10" id="KW-1185">Reference proteome</keyword>
<protein>
    <submittedName>
        <fullName evidence="9">Origin recognition complex subunit 2</fullName>
    </submittedName>
</protein>
<evidence type="ECO:0000313" key="9">
    <source>
        <dbReference type="EMBL" id="GAW78892.1"/>
    </source>
</evidence>
<dbReference type="GO" id="GO:0006260">
    <property type="term" value="P:DNA replication"/>
    <property type="evidence" value="ECO:0007669"/>
    <property type="project" value="UniProtKB-KW"/>
</dbReference>
<evidence type="ECO:0000256" key="1">
    <source>
        <dbReference type="ARBA" id="ARBA00004123"/>
    </source>
</evidence>
<comment type="subcellular location">
    <subcellularLocation>
        <location evidence="1">Nucleus</location>
    </subcellularLocation>
</comment>
<feature type="region of interest" description="Disordered" evidence="6">
    <location>
        <begin position="115"/>
        <end position="159"/>
    </location>
</feature>
<dbReference type="Pfam" id="PF04084">
    <property type="entry name" value="RecA-like_ORC2"/>
    <property type="match status" value="1"/>
</dbReference>
<evidence type="ECO:0000256" key="5">
    <source>
        <dbReference type="SAM" id="Coils"/>
    </source>
</evidence>